<accession>A0ABW6TDB9</accession>
<dbReference type="RefSeq" id="WP_387130374.1">
    <property type="nucleotide sequence ID" value="NZ_JBIATK010000004.1"/>
</dbReference>
<dbReference type="Proteomes" id="UP001602089">
    <property type="component" value="Unassembled WGS sequence"/>
</dbReference>
<reference evidence="1 2" key="1">
    <citation type="submission" date="2024-10" db="EMBL/GenBank/DDBJ databases">
        <title>The Natural Products Discovery Center: Release of the First 8490 Sequenced Strains for Exploring Actinobacteria Biosynthetic Diversity.</title>
        <authorList>
            <person name="Kalkreuter E."/>
            <person name="Kautsar S.A."/>
            <person name="Yang D."/>
            <person name="Bader C.D."/>
            <person name="Teijaro C.N."/>
            <person name="Fluegel L."/>
            <person name="Davis C.M."/>
            <person name="Simpson J.R."/>
            <person name="Lauterbach L."/>
            <person name="Steele A.D."/>
            <person name="Gui C."/>
            <person name="Meng S."/>
            <person name="Li G."/>
            <person name="Viehrig K."/>
            <person name="Ye F."/>
            <person name="Su P."/>
            <person name="Kiefer A.F."/>
            <person name="Nichols A."/>
            <person name="Cepeda A.J."/>
            <person name="Yan W."/>
            <person name="Fan B."/>
            <person name="Jiang Y."/>
            <person name="Adhikari A."/>
            <person name="Zheng C.-J."/>
            <person name="Schuster L."/>
            <person name="Cowan T.M."/>
            <person name="Smanski M.J."/>
            <person name="Chevrette M.G."/>
            <person name="De Carvalho L.P.S."/>
            <person name="Shen B."/>
        </authorList>
    </citation>
    <scope>NUCLEOTIDE SEQUENCE [LARGE SCALE GENOMIC DNA]</scope>
    <source>
        <strain evidence="1 2">NPDC001867</strain>
    </source>
</reference>
<dbReference type="EMBL" id="JBIATK010000004">
    <property type="protein sequence ID" value="MFF4024146.1"/>
    <property type="molecule type" value="Genomic_DNA"/>
</dbReference>
<proteinExistence type="predicted"/>
<evidence type="ECO:0000313" key="1">
    <source>
        <dbReference type="EMBL" id="MFF4024146.1"/>
    </source>
</evidence>
<name>A0ABW6TDB9_9NOCA</name>
<keyword evidence="2" id="KW-1185">Reference proteome</keyword>
<gene>
    <name evidence="1" type="ORF">ACFYY5_15020</name>
</gene>
<evidence type="ECO:0000313" key="2">
    <source>
        <dbReference type="Proteomes" id="UP001602089"/>
    </source>
</evidence>
<sequence length="51" mass="5562">MAPASSNDKKRARLNAMRHVPGLFDYENKELDIVAPADPLLVGRARDVVGS</sequence>
<protein>
    <submittedName>
        <fullName evidence="1">Uncharacterized protein</fullName>
    </submittedName>
</protein>
<comment type="caution">
    <text evidence="1">The sequence shown here is derived from an EMBL/GenBank/DDBJ whole genome shotgun (WGS) entry which is preliminary data.</text>
</comment>
<organism evidence="1 2">
    <name type="scientific">Nocardia elegans</name>
    <dbReference type="NCBI Taxonomy" id="300029"/>
    <lineage>
        <taxon>Bacteria</taxon>
        <taxon>Bacillati</taxon>
        <taxon>Actinomycetota</taxon>
        <taxon>Actinomycetes</taxon>
        <taxon>Mycobacteriales</taxon>
        <taxon>Nocardiaceae</taxon>
        <taxon>Nocardia</taxon>
    </lineage>
</organism>